<name>A0A1B7W5Y1_APHFL</name>
<protein>
    <submittedName>
        <fullName evidence="2">Uncharacterized protein</fullName>
    </submittedName>
</protein>
<feature type="compositionally biased region" description="Basic and acidic residues" evidence="1">
    <location>
        <begin position="44"/>
        <end position="57"/>
    </location>
</feature>
<organism evidence="2 3">
    <name type="scientific">Aphanizomenon flos-aquae WA102</name>
    <dbReference type="NCBI Taxonomy" id="1710896"/>
    <lineage>
        <taxon>Bacteria</taxon>
        <taxon>Bacillati</taxon>
        <taxon>Cyanobacteriota</taxon>
        <taxon>Cyanophyceae</taxon>
        <taxon>Nostocales</taxon>
        <taxon>Aphanizomenonaceae</taxon>
        <taxon>Aphanizomenon</taxon>
    </lineage>
</organism>
<evidence type="ECO:0000256" key="1">
    <source>
        <dbReference type="SAM" id="MobiDB-lite"/>
    </source>
</evidence>
<dbReference type="AlphaFoldDB" id="A0A1B7W5Y1"/>
<feature type="region of interest" description="Disordered" evidence="1">
    <location>
        <begin position="138"/>
        <end position="178"/>
    </location>
</feature>
<feature type="region of interest" description="Disordered" evidence="1">
    <location>
        <begin position="1"/>
        <end position="75"/>
    </location>
</feature>
<reference evidence="2 3" key="1">
    <citation type="submission" date="2015-09" db="EMBL/GenBank/DDBJ databases">
        <title>Aphanizomenon flos-aquae WA102.</title>
        <authorList>
            <person name="Driscoll C."/>
        </authorList>
    </citation>
    <scope>NUCLEOTIDE SEQUENCE [LARGE SCALE GENOMIC DNA]</scope>
    <source>
        <strain evidence="2">WA102</strain>
    </source>
</reference>
<proteinExistence type="predicted"/>
<dbReference type="Proteomes" id="UP000092093">
    <property type="component" value="Unassembled WGS sequence"/>
</dbReference>
<evidence type="ECO:0000313" key="2">
    <source>
        <dbReference type="EMBL" id="OBQ32528.1"/>
    </source>
</evidence>
<comment type="caution">
    <text evidence="2">The sequence shown here is derived from an EMBL/GenBank/DDBJ whole genome shotgun (WGS) entry which is preliminary data.</text>
</comment>
<feature type="compositionally biased region" description="Low complexity" evidence="1">
    <location>
        <begin position="10"/>
        <end position="23"/>
    </location>
</feature>
<feature type="compositionally biased region" description="Polar residues" evidence="1">
    <location>
        <begin position="169"/>
        <end position="178"/>
    </location>
</feature>
<evidence type="ECO:0000313" key="3">
    <source>
        <dbReference type="Proteomes" id="UP000092093"/>
    </source>
</evidence>
<dbReference type="EMBL" id="LJOW01000786">
    <property type="protein sequence ID" value="OBQ32528.1"/>
    <property type="molecule type" value="Genomic_DNA"/>
</dbReference>
<feature type="non-terminal residue" evidence="2">
    <location>
        <position position="1"/>
    </location>
</feature>
<sequence length="178" mass="19104">NFPSLAGEALSGPGSDLSSQSSPHKPGGYEAFGGPAARMAHTMELVKQRPAKTDRNQRAKSSGGAVTVKQPCPSWDRGDVQCLRGAQGGNLRAQNLGGRHLLVREGRLERSRGGQRGDGRAEGLVRRGRRRWRLRTPRRVMTRAPRRVMTQNDGGRAGTGGVTGCERASATTLSRPGR</sequence>
<gene>
    <name evidence="2" type="ORF">AN484_27880</name>
</gene>
<accession>A0A1B7W5Y1</accession>